<organism evidence="2">
    <name type="scientific">marine metagenome</name>
    <dbReference type="NCBI Taxonomy" id="408172"/>
    <lineage>
        <taxon>unclassified sequences</taxon>
        <taxon>metagenomes</taxon>
        <taxon>ecological metagenomes</taxon>
    </lineage>
</organism>
<evidence type="ECO:0000313" key="2">
    <source>
        <dbReference type="EMBL" id="SVA38771.1"/>
    </source>
</evidence>
<reference evidence="2" key="1">
    <citation type="submission" date="2018-05" db="EMBL/GenBank/DDBJ databases">
        <authorList>
            <person name="Lanie J.A."/>
            <person name="Ng W.-L."/>
            <person name="Kazmierczak K.M."/>
            <person name="Andrzejewski T.M."/>
            <person name="Davidsen T.M."/>
            <person name="Wayne K.J."/>
            <person name="Tettelin H."/>
            <person name="Glass J.I."/>
            <person name="Rusch D."/>
            <person name="Podicherti R."/>
            <person name="Tsui H.-C.T."/>
            <person name="Winkler M.E."/>
        </authorList>
    </citation>
    <scope>NUCLEOTIDE SEQUENCE</scope>
</reference>
<name>A0A381VFI1_9ZZZZ</name>
<accession>A0A381VFI1</accession>
<dbReference type="PROSITE" id="PS51278">
    <property type="entry name" value="GATASE_TYPE_2"/>
    <property type="match status" value="1"/>
</dbReference>
<dbReference type="PANTHER" id="PTHR43284">
    <property type="entry name" value="ASPARAGINE SYNTHETASE (GLUTAMINE-HYDROLYZING)"/>
    <property type="match status" value="1"/>
</dbReference>
<dbReference type="GO" id="GO:0005829">
    <property type="term" value="C:cytosol"/>
    <property type="evidence" value="ECO:0007669"/>
    <property type="project" value="TreeGrafter"/>
</dbReference>
<dbReference type="InterPro" id="IPR051786">
    <property type="entry name" value="ASN_synthetase/amidase"/>
</dbReference>
<dbReference type="AlphaFoldDB" id="A0A381VFI1"/>
<feature type="non-terminal residue" evidence="2">
    <location>
        <position position="169"/>
    </location>
</feature>
<dbReference type="PANTHER" id="PTHR43284:SF1">
    <property type="entry name" value="ASPARAGINE SYNTHETASE"/>
    <property type="match status" value="1"/>
</dbReference>
<feature type="domain" description="Glutamine amidotransferase type-2" evidence="1">
    <location>
        <begin position="1"/>
        <end position="169"/>
    </location>
</feature>
<sequence>MTHRGPDDEGIWSDEIAMLGSRRLSIIDLGGGKQPMEDVSGRYVITFNGAIYNFPELRRELEQQGASFRTRSDTEVILESYKLFGENCVSKLNGMFAFAIWDKQNQTLYAARDRLGVKPFYFFHEASTLAFASEIKSLLAMPNLKRKVDWNSLAYFFTYNYIPAPQSIF</sequence>
<dbReference type="InterPro" id="IPR029055">
    <property type="entry name" value="Ntn_hydrolases_N"/>
</dbReference>
<dbReference type="InterPro" id="IPR033738">
    <property type="entry name" value="AsnB_N"/>
</dbReference>
<proteinExistence type="predicted"/>
<dbReference type="SUPFAM" id="SSF56235">
    <property type="entry name" value="N-terminal nucleophile aminohydrolases (Ntn hydrolases)"/>
    <property type="match status" value="1"/>
</dbReference>
<evidence type="ECO:0000259" key="1">
    <source>
        <dbReference type="PROSITE" id="PS51278"/>
    </source>
</evidence>
<dbReference type="CDD" id="cd00712">
    <property type="entry name" value="AsnB"/>
    <property type="match status" value="1"/>
</dbReference>
<protein>
    <recommendedName>
        <fullName evidence="1">Glutamine amidotransferase type-2 domain-containing protein</fullName>
    </recommendedName>
</protein>
<dbReference type="EMBL" id="UINC01008624">
    <property type="protein sequence ID" value="SVA38771.1"/>
    <property type="molecule type" value="Genomic_DNA"/>
</dbReference>
<dbReference type="InterPro" id="IPR017932">
    <property type="entry name" value="GATase_2_dom"/>
</dbReference>
<dbReference type="Pfam" id="PF13537">
    <property type="entry name" value="GATase_7"/>
    <property type="match status" value="1"/>
</dbReference>
<gene>
    <name evidence="2" type="ORF">METZ01_LOCUS91625</name>
</gene>
<dbReference type="Gene3D" id="3.60.20.10">
    <property type="entry name" value="Glutamine Phosphoribosylpyrophosphate, subunit 1, domain 1"/>
    <property type="match status" value="1"/>
</dbReference>